<dbReference type="Proteomes" id="UP000435177">
    <property type="component" value="Unassembled WGS sequence"/>
</dbReference>
<reference evidence="3 4" key="1">
    <citation type="submission" date="2017-07" db="EMBL/GenBank/DDBJ databases">
        <title>Isolation and whole genome analysis of endospore-forming bacteria from heroin.</title>
        <authorList>
            <person name="Kalinowski J."/>
            <person name="Ahrens B."/>
            <person name="Al-Dilaimi A."/>
            <person name="Winkler A."/>
            <person name="Wibberg D."/>
            <person name="Schleenbecker U."/>
            <person name="Ruckert C."/>
            <person name="Wolfel R."/>
            <person name="Grass G."/>
        </authorList>
    </citation>
    <scope>NUCLEOTIDE SEQUENCE [LARGE SCALE GENOMIC DNA]</scope>
    <source>
        <strain evidence="3 4">7537-G1</strain>
    </source>
</reference>
<protein>
    <submittedName>
        <fullName evidence="3">CoA-binding protein</fullName>
    </submittedName>
</protein>
<gene>
    <name evidence="3" type="ORF">CHH67_01785</name>
    <name evidence="2" type="ORF">GNP94_01845</name>
</gene>
<comment type="caution">
    <text evidence="3">The sequence shown here is derived from an EMBL/GenBank/DDBJ whole genome shotgun (WGS) entry which is preliminary data.</text>
</comment>
<dbReference type="OrthoDB" id="9804695at2"/>
<evidence type="ECO:0000313" key="3">
    <source>
        <dbReference type="EMBL" id="PAD80027.1"/>
    </source>
</evidence>
<reference evidence="2 5" key="2">
    <citation type="submission" date="2019-11" db="EMBL/GenBank/DDBJ databases">
        <title>Draft genome sequences of five Paenibacillus species of dairy origin.</title>
        <authorList>
            <person name="Olajide A.M."/>
            <person name="Chen S."/>
            <person name="Lapointe G."/>
        </authorList>
    </citation>
    <scope>NUCLEOTIDE SEQUENCE [LARGE SCALE GENOMIC DNA]</scope>
    <source>
        <strain evidence="2 5">3CS1</strain>
    </source>
</reference>
<dbReference type="PANTHER" id="PTHR33303:SF2">
    <property type="entry name" value="COA-BINDING DOMAIN-CONTAINING PROTEIN"/>
    <property type="match status" value="1"/>
</dbReference>
<dbReference type="Pfam" id="PF13380">
    <property type="entry name" value="CoA_binding_2"/>
    <property type="match status" value="1"/>
</dbReference>
<dbReference type="Proteomes" id="UP000215596">
    <property type="component" value="Unassembled WGS sequence"/>
</dbReference>
<dbReference type="PANTHER" id="PTHR33303">
    <property type="entry name" value="CYTOPLASMIC PROTEIN-RELATED"/>
    <property type="match status" value="1"/>
</dbReference>
<feature type="domain" description="CoA-binding" evidence="1">
    <location>
        <begin position="15"/>
        <end position="107"/>
    </location>
</feature>
<keyword evidence="5" id="KW-1185">Reference proteome</keyword>
<organism evidence="3 4">
    <name type="scientific">Paenibacillus campinasensis</name>
    <dbReference type="NCBI Taxonomy" id="66347"/>
    <lineage>
        <taxon>Bacteria</taxon>
        <taxon>Bacillati</taxon>
        <taxon>Bacillota</taxon>
        <taxon>Bacilli</taxon>
        <taxon>Bacillales</taxon>
        <taxon>Paenibacillaceae</taxon>
        <taxon>Paenibacillus</taxon>
    </lineage>
</organism>
<evidence type="ECO:0000313" key="4">
    <source>
        <dbReference type="Proteomes" id="UP000215596"/>
    </source>
</evidence>
<evidence type="ECO:0000313" key="5">
    <source>
        <dbReference type="Proteomes" id="UP000435177"/>
    </source>
</evidence>
<proteinExistence type="predicted"/>
<evidence type="ECO:0000313" key="2">
    <source>
        <dbReference type="EMBL" id="MUG64741.1"/>
    </source>
</evidence>
<name>A0A268F3R9_9BACL</name>
<dbReference type="InterPro" id="IPR036291">
    <property type="entry name" value="NAD(P)-bd_dom_sf"/>
</dbReference>
<accession>A0A268F3R9</accession>
<dbReference type="RefSeq" id="WP_095263262.1">
    <property type="nucleotide sequence ID" value="NZ_NPBY01000006.1"/>
</dbReference>
<dbReference type="AlphaFoldDB" id="A0A268F3R9"/>
<sequence length="142" mass="15331">MAFENPSREQIADILRSAGNIAVVGLSDKPERTSHMVAGAMKERGYRIIPVNPGASEILGEKSYPTLKDIPEPVDIVNVFRRSEYCADVAREAVEIGAKVLWLQQGIVSEEAAAIAQEHGLTVIMDRCIKVEDAIALAGGKS</sequence>
<dbReference type="SMART" id="SM00881">
    <property type="entry name" value="CoA_binding"/>
    <property type="match status" value="1"/>
</dbReference>
<dbReference type="Gene3D" id="3.40.50.720">
    <property type="entry name" value="NAD(P)-binding Rossmann-like Domain"/>
    <property type="match status" value="1"/>
</dbReference>
<dbReference type="EMBL" id="NPBY01000006">
    <property type="protein sequence ID" value="PAD80027.1"/>
    <property type="molecule type" value="Genomic_DNA"/>
</dbReference>
<evidence type="ECO:0000259" key="1">
    <source>
        <dbReference type="SMART" id="SM00881"/>
    </source>
</evidence>
<dbReference type="SUPFAM" id="SSF51735">
    <property type="entry name" value="NAD(P)-binding Rossmann-fold domains"/>
    <property type="match status" value="1"/>
</dbReference>
<dbReference type="InterPro" id="IPR003781">
    <property type="entry name" value="CoA-bd"/>
</dbReference>
<dbReference type="EMBL" id="WOAA01000001">
    <property type="protein sequence ID" value="MUG64741.1"/>
    <property type="molecule type" value="Genomic_DNA"/>
</dbReference>